<evidence type="ECO:0000313" key="1">
    <source>
        <dbReference type="EMBL" id="GAI98341.1"/>
    </source>
</evidence>
<organism evidence="1">
    <name type="scientific">marine sediment metagenome</name>
    <dbReference type="NCBI Taxonomy" id="412755"/>
    <lineage>
        <taxon>unclassified sequences</taxon>
        <taxon>metagenomes</taxon>
        <taxon>ecological metagenomes</taxon>
    </lineage>
</organism>
<comment type="caution">
    <text evidence="1">The sequence shown here is derived from an EMBL/GenBank/DDBJ whole genome shotgun (WGS) entry which is preliminary data.</text>
</comment>
<name>X1U3X8_9ZZZZ</name>
<reference evidence="1" key="1">
    <citation type="journal article" date="2014" name="Front. Microbiol.">
        <title>High frequency of phylogenetically diverse reductive dehalogenase-homologous genes in deep subseafloor sedimentary metagenomes.</title>
        <authorList>
            <person name="Kawai M."/>
            <person name="Futagami T."/>
            <person name="Toyoda A."/>
            <person name="Takaki Y."/>
            <person name="Nishi S."/>
            <person name="Hori S."/>
            <person name="Arai W."/>
            <person name="Tsubouchi T."/>
            <person name="Morono Y."/>
            <person name="Uchiyama I."/>
            <person name="Ito T."/>
            <person name="Fujiyama A."/>
            <person name="Inagaki F."/>
            <person name="Takami H."/>
        </authorList>
    </citation>
    <scope>NUCLEOTIDE SEQUENCE</scope>
    <source>
        <strain evidence="1">Expedition CK06-06</strain>
    </source>
</reference>
<protein>
    <submittedName>
        <fullName evidence="1">Uncharacterized protein</fullName>
    </submittedName>
</protein>
<accession>X1U3X8</accession>
<dbReference type="EMBL" id="BARW01021009">
    <property type="protein sequence ID" value="GAI98341.1"/>
    <property type="molecule type" value="Genomic_DNA"/>
</dbReference>
<proteinExistence type="predicted"/>
<sequence length="54" mass="6182">MEIKVEKPKEIYQEIRGLIDTHYSLPVGSKEPFGKEYPQIYKLYLAIAAAGLNK</sequence>
<gene>
    <name evidence="1" type="ORF">S12H4_35383</name>
</gene>
<dbReference type="AlphaFoldDB" id="X1U3X8"/>